<dbReference type="WBParaSite" id="Smp_204920.1">
    <property type="protein sequence ID" value="Smp_204920.1"/>
    <property type="gene ID" value="Smp_204920"/>
</dbReference>
<name>A0A3Q0KVI1_SCHMA</name>
<dbReference type="AlphaFoldDB" id="A0A3Q0KVI1"/>
<reference evidence="2" key="1">
    <citation type="journal article" date="2012" name="PLoS Negl. Trop. Dis.">
        <title>A systematically improved high quality genome and transcriptome of the human blood fluke Schistosoma mansoni.</title>
        <authorList>
            <person name="Protasio A.V."/>
            <person name="Tsai I.J."/>
            <person name="Babbage A."/>
            <person name="Nichol S."/>
            <person name="Hunt M."/>
            <person name="Aslett M.A."/>
            <person name="De Silva N."/>
            <person name="Velarde G.S."/>
            <person name="Anderson T.J."/>
            <person name="Clark R.C."/>
            <person name="Davidson C."/>
            <person name="Dillon G.P."/>
            <person name="Holroyd N.E."/>
            <person name="LoVerde P.T."/>
            <person name="Lloyd C."/>
            <person name="McQuillan J."/>
            <person name="Oliveira G."/>
            <person name="Otto T.D."/>
            <person name="Parker-Manuel S.J."/>
            <person name="Quail M.A."/>
            <person name="Wilson R.A."/>
            <person name="Zerlotini A."/>
            <person name="Dunne D.W."/>
            <person name="Berriman M."/>
        </authorList>
    </citation>
    <scope>NUCLEOTIDE SEQUENCE [LARGE SCALE GENOMIC DNA]</scope>
    <source>
        <strain evidence="2">Puerto Rican</strain>
    </source>
</reference>
<evidence type="ECO:0000313" key="3">
    <source>
        <dbReference type="WBParaSite" id="Smp_204920.1"/>
    </source>
</evidence>
<organism evidence="2 3">
    <name type="scientific">Schistosoma mansoni</name>
    <name type="common">Blood fluke</name>
    <dbReference type="NCBI Taxonomy" id="6183"/>
    <lineage>
        <taxon>Eukaryota</taxon>
        <taxon>Metazoa</taxon>
        <taxon>Spiralia</taxon>
        <taxon>Lophotrochozoa</taxon>
        <taxon>Platyhelminthes</taxon>
        <taxon>Trematoda</taxon>
        <taxon>Digenea</taxon>
        <taxon>Strigeidida</taxon>
        <taxon>Schistosomatoidea</taxon>
        <taxon>Schistosomatidae</taxon>
        <taxon>Schistosoma</taxon>
    </lineage>
</organism>
<accession>A0A3Q0KVI1</accession>
<evidence type="ECO:0000256" key="1">
    <source>
        <dbReference type="SAM" id="MobiDB-lite"/>
    </source>
</evidence>
<feature type="region of interest" description="Disordered" evidence="1">
    <location>
        <begin position="131"/>
        <end position="190"/>
    </location>
</feature>
<evidence type="ECO:0000313" key="2">
    <source>
        <dbReference type="Proteomes" id="UP000008854"/>
    </source>
</evidence>
<keyword evidence="2" id="KW-1185">Reference proteome</keyword>
<sequence length="384" mass="43510">MTISLEQALIILEHRQQQMLAFQQQLFETVLDKFFNNGAKMAVPEERPVEGSIPFTSDGKGKMGKLAGSEQDNILLNAHETVTVSDVKEKQGSVDKALSPESNEAPLNPPISEDKLQSELNYGLHDIGQESWNGAHDFDENSYEDEETKSVESNDDQKPKVISLDDDSPSYQISSNENLNEFDGDVSEKPNSDDLKSNIVHHHLFISSGFCIQYEKCVLNKVILITGRLYFGAKYEVIFSLKFNPSLSTSIVKYPVLVEIVCKPYERSIPVVNSCAKQKFYKFRSPLSVELDYTYPYNLPHYVAMQNSFVQLPDRQANTFLNVGDLLFYCGRAISIKGSLDLVRRCFKISKLPERIWFVCINGMYANELLLANWTNTCPNIKPF</sequence>
<feature type="compositionally biased region" description="Polar residues" evidence="1">
    <location>
        <begin position="169"/>
        <end position="179"/>
    </location>
</feature>
<reference evidence="3" key="2">
    <citation type="submission" date="2018-12" db="UniProtKB">
        <authorList>
            <consortium name="WormBaseParasite"/>
        </authorList>
    </citation>
    <scope>IDENTIFICATION</scope>
    <source>
        <strain evidence="3">Puerto Rican</strain>
    </source>
</reference>
<dbReference type="InParanoid" id="A0A3Q0KVI1"/>
<proteinExistence type="predicted"/>
<feature type="region of interest" description="Disordered" evidence="1">
    <location>
        <begin position="86"/>
        <end position="113"/>
    </location>
</feature>
<protein>
    <submittedName>
        <fullName evidence="3">Tudor domain-containing protein</fullName>
    </submittedName>
</protein>
<dbReference type="Proteomes" id="UP000008854">
    <property type="component" value="Unassembled WGS sequence"/>
</dbReference>
<feature type="compositionally biased region" description="Basic and acidic residues" evidence="1">
    <location>
        <begin position="148"/>
        <end position="159"/>
    </location>
</feature>